<dbReference type="InterPro" id="IPR027417">
    <property type="entry name" value="P-loop_NTPase"/>
</dbReference>
<comment type="caution">
    <text evidence="2">Lacks conserved residue(s) required for the propagation of feature annotation.</text>
</comment>
<comment type="function">
    <text evidence="2">Catalyzes a mechanistically unusual reaction, the ATP-dependent insertion of CO2 between the N7 and N8 nitrogen atoms of 7,8-diaminopelargonic acid (DAPA, also called 7,8-diammoniononanoate) to form a ureido ring.</text>
</comment>
<proteinExistence type="inferred from homology"/>
<dbReference type="RefSeq" id="WP_286337783.1">
    <property type="nucleotide sequence ID" value="NZ_AP027370.1"/>
</dbReference>
<dbReference type="HAMAP" id="MF_00336">
    <property type="entry name" value="BioD"/>
    <property type="match status" value="1"/>
</dbReference>
<evidence type="ECO:0000256" key="2">
    <source>
        <dbReference type="HAMAP-Rule" id="MF_00336"/>
    </source>
</evidence>
<comment type="subunit">
    <text evidence="2">Homodimer.</text>
</comment>
<protein>
    <recommendedName>
        <fullName evidence="2">ATP-dependent dethiobiotin synthetase BioD</fullName>
        <ecNumber evidence="2">6.3.3.3</ecNumber>
    </recommendedName>
    <alternativeName>
        <fullName evidence="2">DTB synthetase</fullName>
        <shortName evidence="2">DTBS</shortName>
    </alternativeName>
    <alternativeName>
        <fullName evidence="2">Dethiobiotin synthase</fullName>
    </alternativeName>
</protein>
<keyword evidence="2" id="KW-0436">Ligase</keyword>
<dbReference type="CDD" id="cd03109">
    <property type="entry name" value="DTBS"/>
    <property type="match status" value="1"/>
</dbReference>
<dbReference type="EC" id="6.3.3.3" evidence="2"/>
<dbReference type="NCBIfam" id="TIGR00347">
    <property type="entry name" value="bioD"/>
    <property type="match status" value="1"/>
</dbReference>
<evidence type="ECO:0000313" key="4">
    <source>
        <dbReference type="Proteomes" id="UP001321445"/>
    </source>
</evidence>
<keyword evidence="2" id="KW-0479">Metal-binding</keyword>
<sequence>MAIKIFVTATNTNVGKTHTTLSMMEEAARQGLRPAAFKPIETGVTDEKPADGTALLKAMHRLNPVTEKLTTNDVVPLQFKLPAAPYVAKGDQTIVLGPVIEKSKQIEALCDILFIEGAGGVMVPIDEGLFMIDLPKLFDAHTLLISPSRLGSINDTLLSMEALNHRGIGFDLAINLFEDMESFEYITLPYYERTGISHSLLPRDLSALVRRFNRLR</sequence>
<keyword evidence="2" id="KW-0067">ATP-binding</keyword>
<dbReference type="PANTHER" id="PTHR43210:SF5">
    <property type="entry name" value="DETHIOBIOTIN SYNTHETASE"/>
    <property type="match status" value="1"/>
</dbReference>
<keyword evidence="2" id="KW-0963">Cytoplasm</keyword>
<comment type="similarity">
    <text evidence="2">Belongs to the dethiobiotin synthetase family.</text>
</comment>
<comment type="cofactor">
    <cofactor evidence="2">
        <name>Mg(2+)</name>
        <dbReference type="ChEBI" id="CHEBI:18420"/>
    </cofactor>
</comment>
<feature type="binding site" evidence="2">
    <location>
        <position position="42"/>
    </location>
    <ligand>
        <name>substrate</name>
    </ligand>
</feature>
<keyword evidence="2" id="KW-0547">Nucleotide-binding</keyword>
<dbReference type="Pfam" id="PF13500">
    <property type="entry name" value="AAA_26"/>
    <property type="match status" value="1"/>
</dbReference>
<evidence type="ECO:0000256" key="1">
    <source>
        <dbReference type="ARBA" id="ARBA00022756"/>
    </source>
</evidence>
<keyword evidence="1 2" id="KW-0093">Biotin biosynthesis</keyword>
<dbReference type="EMBL" id="AP027370">
    <property type="protein sequence ID" value="BDY12595.1"/>
    <property type="molecule type" value="Genomic_DNA"/>
</dbReference>
<evidence type="ECO:0000313" key="3">
    <source>
        <dbReference type="EMBL" id="BDY12595.1"/>
    </source>
</evidence>
<feature type="binding site" evidence="2">
    <location>
        <position position="116"/>
    </location>
    <ligand>
        <name>Mg(2+)</name>
        <dbReference type="ChEBI" id="CHEBI:18420"/>
    </ligand>
</feature>
<keyword evidence="4" id="KW-1185">Reference proteome</keyword>
<feature type="binding site" evidence="2">
    <location>
        <position position="17"/>
    </location>
    <ligand>
        <name>Mg(2+)</name>
        <dbReference type="ChEBI" id="CHEBI:18420"/>
    </ligand>
</feature>
<feature type="binding site" evidence="2">
    <location>
        <begin position="116"/>
        <end position="119"/>
    </location>
    <ligand>
        <name>ATP</name>
        <dbReference type="ChEBI" id="CHEBI:30616"/>
    </ligand>
</feature>
<dbReference type="SUPFAM" id="SSF52540">
    <property type="entry name" value="P-loop containing nucleoside triphosphate hydrolases"/>
    <property type="match status" value="1"/>
</dbReference>
<comment type="pathway">
    <text evidence="2">Cofactor biosynthesis; biotin biosynthesis; biotin from 7,8-diaminononanoate: step 1/2.</text>
</comment>
<comment type="subcellular location">
    <subcellularLocation>
        <location evidence="2">Cytoplasm</location>
    </subcellularLocation>
</comment>
<reference evidence="3 4" key="1">
    <citation type="submission" date="2023-03" db="EMBL/GenBank/DDBJ databases">
        <title>Description of Hydrogenimonas sp. ISO32.</title>
        <authorList>
            <person name="Mino S."/>
            <person name="Fukazawa S."/>
            <person name="Sawabe T."/>
        </authorList>
    </citation>
    <scope>NUCLEOTIDE SEQUENCE [LARGE SCALE GENOMIC DNA]</scope>
    <source>
        <strain evidence="3 4">ISO32</strain>
    </source>
</reference>
<gene>
    <name evidence="2" type="primary">bioD</name>
    <name evidence="3" type="ORF">HCR_09070</name>
</gene>
<accession>A0ABN6WU28</accession>
<name>A0ABN6WU28_9BACT</name>
<feature type="binding site" evidence="2">
    <location>
        <begin position="13"/>
        <end position="18"/>
    </location>
    <ligand>
        <name>ATP</name>
        <dbReference type="ChEBI" id="CHEBI:30616"/>
    </ligand>
</feature>
<dbReference type="Gene3D" id="3.40.50.300">
    <property type="entry name" value="P-loop containing nucleotide triphosphate hydrolases"/>
    <property type="match status" value="1"/>
</dbReference>
<dbReference type="InterPro" id="IPR004472">
    <property type="entry name" value="DTB_synth_BioD"/>
</dbReference>
<feature type="active site" evidence="2">
    <location>
        <position position="38"/>
    </location>
</feature>
<dbReference type="PANTHER" id="PTHR43210">
    <property type="entry name" value="DETHIOBIOTIN SYNTHETASE"/>
    <property type="match status" value="1"/>
</dbReference>
<keyword evidence="2" id="KW-0460">Magnesium</keyword>
<organism evidence="3 4">
    <name type="scientific">Hydrogenimonas cancrithermarum</name>
    <dbReference type="NCBI Taxonomy" id="2993563"/>
    <lineage>
        <taxon>Bacteria</taxon>
        <taxon>Pseudomonadati</taxon>
        <taxon>Campylobacterota</taxon>
        <taxon>Epsilonproteobacteria</taxon>
        <taxon>Campylobacterales</taxon>
        <taxon>Hydrogenimonadaceae</taxon>
        <taxon>Hydrogenimonas</taxon>
    </lineage>
</organism>
<dbReference type="Proteomes" id="UP001321445">
    <property type="component" value="Chromosome"/>
</dbReference>
<comment type="catalytic activity">
    <reaction evidence="2">
        <text>(7R,8S)-7,8-diammoniononanoate + CO2 + ATP = (4R,5S)-dethiobiotin + ADP + phosphate + 3 H(+)</text>
        <dbReference type="Rhea" id="RHEA:15805"/>
        <dbReference type="ChEBI" id="CHEBI:15378"/>
        <dbReference type="ChEBI" id="CHEBI:16526"/>
        <dbReference type="ChEBI" id="CHEBI:30616"/>
        <dbReference type="ChEBI" id="CHEBI:43474"/>
        <dbReference type="ChEBI" id="CHEBI:149469"/>
        <dbReference type="ChEBI" id="CHEBI:149473"/>
        <dbReference type="ChEBI" id="CHEBI:456216"/>
        <dbReference type="EC" id="6.3.3.3"/>
    </reaction>
</comment>